<dbReference type="RefSeq" id="WP_181265983.1">
    <property type="nucleotide sequence ID" value="NZ_BAAAGB010000002.1"/>
</dbReference>
<comment type="cofactor">
    <cofactor evidence="2 19">
        <name>NAD(+)</name>
        <dbReference type="ChEBI" id="CHEBI:57540"/>
    </cofactor>
</comment>
<dbReference type="GO" id="GO:0000166">
    <property type="term" value="F:nucleotide binding"/>
    <property type="evidence" value="ECO:0007669"/>
    <property type="project" value="UniProtKB-KW"/>
</dbReference>
<evidence type="ECO:0000256" key="10">
    <source>
        <dbReference type="ARBA" id="ARBA00022490"/>
    </source>
</evidence>
<keyword evidence="23" id="KW-1185">Reference proteome</keyword>
<evidence type="ECO:0000256" key="13">
    <source>
        <dbReference type="ARBA" id="ARBA00022741"/>
    </source>
</evidence>
<dbReference type="FunFam" id="3.40.50.1970:FF:000007">
    <property type="entry name" value="Pentafunctional AROM polypeptide"/>
    <property type="match status" value="1"/>
</dbReference>
<dbReference type="GO" id="GO:0003856">
    <property type="term" value="F:3-dehydroquinate synthase activity"/>
    <property type="evidence" value="ECO:0007669"/>
    <property type="project" value="UniProtKB-UniRule"/>
</dbReference>
<comment type="similarity">
    <text evidence="7 19">Belongs to the sugar phosphate cyclases superfamily. Dehydroquinate synthase family.</text>
</comment>
<dbReference type="CDD" id="cd08195">
    <property type="entry name" value="DHQS"/>
    <property type="match status" value="1"/>
</dbReference>
<keyword evidence="18 19" id="KW-0170">Cobalt</keyword>
<feature type="binding site" evidence="19">
    <location>
        <position position="143"/>
    </location>
    <ligand>
        <name>NAD(+)</name>
        <dbReference type="ChEBI" id="CHEBI:57540"/>
    </ligand>
</feature>
<dbReference type="PANTHER" id="PTHR43622:SF7">
    <property type="entry name" value="3-DEHYDROQUINATE SYNTHASE, CHLOROPLASTIC"/>
    <property type="match status" value="1"/>
</dbReference>
<dbReference type="InterPro" id="IPR016037">
    <property type="entry name" value="DHQ_synth_AroB"/>
</dbReference>
<evidence type="ECO:0000256" key="12">
    <source>
        <dbReference type="ARBA" id="ARBA00022723"/>
    </source>
</evidence>
<feature type="domain" description="3-dehydroquinate synthase C-terminal" evidence="21">
    <location>
        <begin position="182"/>
        <end position="331"/>
    </location>
</feature>
<dbReference type="SUPFAM" id="SSF56796">
    <property type="entry name" value="Dehydroquinate synthase-like"/>
    <property type="match status" value="1"/>
</dbReference>
<keyword evidence="12 19" id="KW-0479">Metal-binding</keyword>
<sequence>MARLNIALGQRSYDILVEAGALAQIAGHIAPWTRRGRTLWISDSHVAAHHWPRIEAQLASAGVEAHLHIVPAGEASKSWSELAHLIDWLLAMGVERSDTIFALGGGMIGDLTGFAASIVKRGCDFVQVPTTLLAQVDSSVGGKTAINTTAGKNLVGTFHQPKFVLIDPQVLGTLPSREMRAGYAEVVKYGLIDDAPFFDWCEANGRAVLAQDCASLEHAIVTSVAAKARIVGEDERETKDRRALLNLGHTFGHALEADTGFGERLLHGEAVGVGMVLALRYSARRGLCETRDADRVAAHLAACAMPVTLADAGVTADGNALVDHMRHDKKMSGGTLPFLLLRGIGSTFVAHDVELDDVAQFLDEQHRVAAPAPSL</sequence>
<comment type="subcellular location">
    <subcellularLocation>
        <location evidence="5 19">Cytoplasm</location>
    </subcellularLocation>
</comment>
<feature type="binding site" evidence="19">
    <location>
        <begin position="130"/>
        <end position="131"/>
    </location>
    <ligand>
        <name>NAD(+)</name>
        <dbReference type="ChEBI" id="CHEBI:57540"/>
    </ligand>
</feature>
<comment type="caution">
    <text evidence="19">Lacks conserved residue(s) required for the propagation of feature annotation.</text>
</comment>
<dbReference type="PANTHER" id="PTHR43622">
    <property type="entry name" value="3-DEHYDROQUINATE SYNTHASE"/>
    <property type="match status" value="1"/>
</dbReference>
<dbReference type="EC" id="4.2.3.4" evidence="8 19"/>
<dbReference type="HAMAP" id="MF_00110">
    <property type="entry name" value="DHQ_synthase"/>
    <property type="match status" value="1"/>
</dbReference>
<feature type="binding site" evidence="19">
    <location>
        <position position="249"/>
    </location>
    <ligand>
        <name>Zn(2+)</name>
        <dbReference type="ChEBI" id="CHEBI:29105"/>
    </ligand>
</feature>
<evidence type="ECO:0000256" key="5">
    <source>
        <dbReference type="ARBA" id="ARBA00004496"/>
    </source>
</evidence>
<comment type="catalytic activity">
    <reaction evidence="1 19">
        <text>7-phospho-2-dehydro-3-deoxy-D-arabino-heptonate = 3-dehydroquinate + phosphate</text>
        <dbReference type="Rhea" id="RHEA:21968"/>
        <dbReference type="ChEBI" id="CHEBI:32364"/>
        <dbReference type="ChEBI" id="CHEBI:43474"/>
        <dbReference type="ChEBI" id="CHEBI:58394"/>
        <dbReference type="EC" id="4.2.3.4"/>
    </reaction>
</comment>
<feature type="binding site" evidence="19">
    <location>
        <position position="267"/>
    </location>
    <ligand>
        <name>Zn(2+)</name>
        <dbReference type="ChEBI" id="CHEBI:29105"/>
    </ligand>
</feature>
<comment type="function">
    <text evidence="4 19">Catalyzes the conversion of 3-deoxy-D-arabino-heptulosonate 7-phosphate (DAHP) to dehydroquinate (DHQ).</text>
</comment>
<evidence type="ECO:0000313" key="22">
    <source>
        <dbReference type="EMBL" id="MBA1372726.1"/>
    </source>
</evidence>
<dbReference type="InterPro" id="IPR056179">
    <property type="entry name" value="DHQS_C"/>
</dbReference>
<evidence type="ECO:0000256" key="2">
    <source>
        <dbReference type="ARBA" id="ARBA00001911"/>
    </source>
</evidence>
<evidence type="ECO:0000256" key="3">
    <source>
        <dbReference type="ARBA" id="ARBA00001947"/>
    </source>
</evidence>
<feature type="domain" description="3-dehydroquinate synthase N-terminal" evidence="20">
    <location>
        <begin position="69"/>
        <end position="180"/>
    </location>
</feature>
<comment type="caution">
    <text evidence="22">The sequence shown here is derived from an EMBL/GenBank/DDBJ whole genome shotgun (WGS) entry which is preliminary data.</text>
</comment>
<keyword evidence="13 19" id="KW-0547">Nucleotide-binding</keyword>
<evidence type="ECO:0000313" key="23">
    <source>
        <dbReference type="Proteomes" id="UP000589292"/>
    </source>
</evidence>
<comment type="cofactor">
    <cofactor evidence="19">
        <name>Co(2+)</name>
        <dbReference type="ChEBI" id="CHEBI:48828"/>
    </cofactor>
    <cofactor evidence="19">
        <name>Zn(2+)</name>
        <dbReference type="ChEBI" id="CHEBI:29105"/>
    </cofactor>
    <text evidence="19">Binds 1 divalent metal cation per subunit. Can use either Co(2+) or Zn(2+).</text>
</comment>
<dbReference type="UniPathway" id="UPA00053">
    <property type="reaction ID" value="UER00085"/>
</dbReference>
<dbReference type="PIRSF" id="PIRSF001455">
    <property type="entry name" value="DHQ_synth"/>
    <property type="match status" value="1"/>
</dbReference>
<keyword evidence="10 19" id="KW-0963">Cytoplasm</keyword>
<evidence type="ECO:0000256" key="14">
    <source>
        <dbReference type="ARBA" id="ARBA00022833"/>
    </source>
</evidence>
<dbReference type="Gene3D" id="1.20.1090.10">
    <property type="entry name" value="Dehydroquinate synthase-like - alpha domain"/>
    <property type="match status" value="1"/>
</dbReference>
<keyword evidence="11 19" id="KW-0028">Amino-acid biosynthesis</keyword>
<evidence type="ECO:0000256" key="17">
    <source>
        <dbReference type="ARBA" id="ARBA00023239"/>
    </source>
</evidence>
<evidence type="ECO:0000256" key="8">
    <source>
        <dbReference type="ARBA" id="ARBA00013031"/>
    </source>
</evidence>
<evidence type="ECO:0000256" key="11">
    <source>
        <dbReference type="ARBA" id="ARBA00022605"/>
    </source>
</evidence>
<accession>A0A7V8U657</accession>
<dbReference type="InterPro" id="IPR050071">
    <property type="entry name" value="Dehydroquinate_synthase"/>
</dbReference>
<dbReference type="GO" id="GO:0005737">
    <property type="term" value="C:cytoplasm"/>
    <property type="evidence" value="ECO:0007669"/>
    <property type="project" value="UniProtKB-SubCell"/>
</dbReference>
<dbReference type="NCBIfam" id="TIGR01357">
    <property type="entry name" value="aroB"/>
    <property type="match status" value="1"/>
</dbReference>
<dbReference type="EMBL" id="VDES01000001">
    <property type="protein sequence ID" value="MBA1372726.1"/>
    <property type="molecule type" value="Genomic_DNA"/>
</dbReference>
<dbReference type="InterPro" id="IPR030960">
    <property type="entry name" value="DHQS/DOIS_N"/>
</dbReference>
<evidence type="ECO:0000256" key="1">
    <source>
        <dbReference type="ARBA" id="ARBA00001393"/>
    </source>
</evidence>
<gene>
    <name evidence="19" type="primary">aroB</name>
    <name evidence="22" type="ORF">FG486_00090</name>
</gene>
<organism evidence="22 23">
    <name type="scientific">Sphingomonas ursincola</name>
    <dbReference type="NCBI Taxonomy" id="56361"/>
    <lineage>
        <taxon>Bacteria</taxon>
        <taxon>Pseudomonadati</taxon>
        <taxon>Pseudomonadota</taxon>
        <taxon>Alphaproteobacteria</taxon>
        <taxon>Sphingomonadales</taxon>
        <taxon>Sphingomonadaceae</taxon>
        <taxon>Sphingomonas</taxon>
    </lineage>
</organism>
<dbReference type="GO" id="GO:0009073">
    <property type="term" value="P:aromatic amino acid family biosynthetic process"/>
    <property type="evidence" value="ECO:0007669"/>
    <property type="project" value="UniProtKB-KW"/>
</dbReference>
<evidence type="ECO:0000256" key="16">
    <source>
        <dbReference type="ARBA" id="ARBA00023141"/>
    </source>
</evidence>
<name>A0A7V8U657_9SPHN</name>
<evidence type="ECO:0000256" key="18">
    <source>
        <dbReference type="ARBA" id="ARBA00023285"/>
    </source>
</evidence>
<keyword evidence="14 19" id="KW-0862">Zinc</keyword>
<dbReference type="InterPro" id="IPR030963">
    <property type="entry name" value="DHQ_synth_fam"/>
</dbReference>
<feature type="binding site" evidence="19">
    <location>
        <position position="185"/>
    </location>
    <ligand>
        <name>Zn(2+)</name>
        <dbReference type="ChEBI" id="CHEBI:29105"/>
    </ligand>
</feature>
<dbReference type="Proteomes" id="UP000589292">
    <property type="component" value="Unassembled WGS sequence"/>
</dbReference>
<dbReference type="Gene3D" id="3.40.50.1970">
    <property type="match status" value="1"/>
</dbReference>
<protein>
    <recommendedName>
        <fullName evidence="9 19">3-dehydroquinate synthase</fullName>
        <shortName evidence="19">DHQS</shortName>
        <ecNumber evidence="8 19">4.2.3.4</ecNumber>
    </recommendedName>
</protein>
<comment type="pathway">
    <text evidence="6 19">Metabolic intermediate biosynthesis; chorismate biosynthesis; chorismate from D-erythrose 4-phosphate and phosphoenolpyruvate: step 2/7.</text>
</comment>
<evidence type="ECO:0000256" key="9">
    <source>
        <dbReference type="ARBA" id="ARBA00017684"/>
    </source>
</evidence>
<dbReference type="Pfam" id="PF24621">
    <property type="entry name" value="DHQS_C"/>
    <property type="match status" value="1"/>
</dbReference>
<comment type="cofactor">
    <cofactor evidence="3">
        <name>Zn(2+)</name>
        <dbReference type="ChEBI" id="CHEBI:29105"/>
    </cofactor>
</comment>
<evidence type="ECO:0000256" key="19">
    <source>
        <dbReference type="HAMAP-Rule" id="MF_00110"/>
    </source>
</evidence>
<evidence type="ECO:0000259" key="20">
    <source>
        <dbReference type="Pfam" id="PF01761"/>
    </source>
</evidence>
<dbReference type="AlphaFoldDB" id="A0A7V8U657"/>
<evidence type="ECO:0000259" key="21">
    <source>
        <dbReference type="Pfam" id="PF24621"/>
    </source>
</evidence>
<keyword evidence="15 19" id="KW-0520">NAD</keyword>
<evidence type="ECO:0000256" key="15">
    <source>
        <dbReference type="ARBA" id="ARBA00023027"/>
    </source>
</evidence>
<reference evidence="22 23" key="1">
    <citation type="journal article" date="1994" name="Int. J. Syst. Bacteriol.">
        <title>Phylogenetic positions of novel aerobic, bacteriochlorophyll a-containing bacteria and description of Roseococcus thiosulfatophilus gen. nov., sp. nov., Erythromicrobium ramosum gen. nov., sp. nov., and Erythrobacter litoralis sp. nov.</title>
        <authorList>
            <person name="Yurkov V."/>
            <person name="Stackebrandt E."/>
            <person name="Holmes A."/>
            <person name="Fuerst J.A."/>
            <person name="Hugenholtz P."/>
            <person name="Golecki J."/>
            <person name="Gad'on N."/>
            <person name="Gorlenko V.M."/>
            <person name="Kompantseva E.I."/>
            <person name="Drews G."/>
        </authorList>
    </citation>
    <scope>NUCLEOTIDE SEQUENCE [LARGE SCALE GENOMIC DNA]</scope>
    <source>
        <strain evidence="22 23">KR-99</strain>
    </source>
</reference>
<keyword evidence="17 19" id="KW-0456">Lyase</keyword>
<feature type="binding site" evidence="19">
    <location>
        <position position="152"/>
    </location>
    <ligand>
        <name>NAD(+)</name>
        <dbReference type="ChEBI" id="CHEBI:57540"/>
    </ligand>
</feature>
<dbReference type="Pfam" id="PF01761">
    <property type="entry name" value="DHQ_synthase"/>
    <property type="match status" value="1"/>
</dbReference>
<dbReference type="GO" id="GO:0009423">
    <property type="term" value="P:chorismate biosynthetic process"/>
    <property type="evidence" value="ECO:0007669"/>
    <property type="project" value="UniProtKB-UniRule"/>
</dbReference>
<dbReference type="GO" id="GO:0046872">
    <property type="term" value="F:metal ion binding"/>
    <property type="evidence" value="ECO:0007669"/>
    <property type="project" value="UniProtKB-KW"/>
</dbReference>
<evidence type="ECO:0000256" key="6">
    <source>
        <dbReference type="ARBA" id="ARBA00004661"/>
    </source>
</evidence>
<keyword evidence="16 19" id="KW-0057">Aromatic amino acid biosynthesis</keyword>
<evidence type="ECO:0000256" key="4">
    <source>
        <dbReference type="ARBA" id="ARBA00003485"/>
    </source>
</evidence>
<evidence type="ECO:0000256" key="7">
    <source>
        <dbReference type="ARBA" id="ARBA00005412"/>
    </source>
</evidence>
<proteinExistence type="inferred from homology"/>
<dbReference type="GO" id="GO:0008652">
    <property type="term" value="P:amino acid biosynthetic process"/>
    <property type="evidence" value="ECO:0007669"/>
    <property type="project" value="UniProtKB-KW"/>
</dbReference>